<dbReference type="EMBL" id="JBHRSS010000006">
    <property type="protein sequence ID" value="MFC3104824.1"/>
    <property type="molecule type" value="Genomic_DNA"/>
</dbReference>
<dbReference type="InterPro" id="IPR008928">
    <property type="entry name" value="6-hairpin_glycosidase_sf"/>
</dbReference>
<dbReference type="RefSeq" id="WP_380690339.1">
    <property type="nucleotide sequence ID" value="NZ_JBHRSS010000006.1"/>
</dbReference>
<proteinExistence type="predicted"/>
<dbReference type="Gene3D" id="1.50.10.20">
    <property type="match status" value="1"/>
</dbReference>
<sequence>MLRKIARTTLSDGTYANLRDWVDYVRLPEEAREECRRDRQGLPDHDPGAQAVIPAITEWLGRAQDESRSSDGGFARDYSLLTGWNESYPETSGYIVPTLLSEAGFQQDRRLAERARHCLDWLVAIQMDNGGFQGGTVSQKPRIAVTFNTGQILIGLAAGAHYWSDERYMNAMHAAARFLRDSQDSDGAWRQHATPFAKEGDKTYETHVSWGLFEAERVAPGQGYAQAGLAQVRWALSRQSANGWFADNDLEDSRRPLTHTIGYAMRGVIEAYRLSRDPIFLDSACRTADALIRVTEHDGHIPGHLDSGWFAAAPYTCLTGTSQISLCWFLLGLELGRADYVDAALRANAYVRRTINLEGGPDHRGGVKGSFPVSGVYGQYQYLNWAAKFTLDAQRMELMLAEGGV</sequence>
<name>A0ABV7EQ68_9GAMM</name>
<dbReference type="SUPFAM" id="SSF48208">
    <property type="entry name" value="Six-hairpin glycosidases"/>
    <property type="match status" value="1"/>
</dbReference>
<gene>
    <name evidence="1" type="ORF">ACFOSU_13155</name>
</gene>
<evidence type="ECO:0000313" key="2">
    <source>
        <dbReference type="Proteomes" id="UP001595462"/>
    </source>
</evidence>
<reference evidence="2" key="1">
    <citation type="journal article" date="2019" name="Int. J. Syst. Evol. Microbiol.">
        <title>The Global Catalogue of Microorganisms (GCM) 10K type strain sequencing project: providing services to taxonomists for standard genome sequencing and annotation.</title>
        <authorList>
            <consortium name="The Broad Institute Genomics Platform"/>
            <consortium name="The Broad Institute Genome Sequencing Center for Infectious Disease"/>
            <person name="Wu L."/>
            <person name="Ma J."/>
        </authorList>
    </citation>
    <scope>NUCLEOTIDE SEQUENCE [LARGE SCALE GENOMIC DNA]</scope>
    <source>
        <strain evidence="2">KCTC 52640</strain>
    </source>
</reference>
<evidence type="ECO:0000313" key="1">
    <source>
        <dbReference type="EMBL" id="MFC3104824.1"/>
    </source>
</evidence>
<evidence type="ECO:0008006" key="3">
    <source>
        <dbReference type="Google" id="ProtNLM"/>
    </source>
</evidence>
<comment type="caution">
    <text evidence="1">The sequence shown here is derived from an EMBL/GenBank/DDBJ whole genome shotgun (WGS) entry which is preliminary data.</text>
</comment>
<protein>
    <recommendedName>
        <fullName evidence="3">Squalene cyclase C-terminal domain-containing protein</fullName>
    </recommendedName>
</protein>
<accession>A0ABV7EQ68</accession>
<keyword evidence="2" id="KW-1185">Reference proteome</keyword>
<organism evidence="1 2">
    <name type="scientific">Salinisphaera aquimarina</name>
    <dbReference type="NCBI Taxonomy" id="2094031"/>
    <lineage>
        <taxon>Bacteria</taxon>
        <taxon>Pseudomonadati</taxon>
        <taxon>Pseudomonadota</taxon>
        <taxon>Gammaproteobacteria</taxon>
        <taxon>Salinisphaerales</taxon>
        <taxon>Salinisphaeraceae</taxon>
        <taxon>Salinisphaera</taxon>
    </lineage>
</organism>
<dbReference type="Proteomes" id="UP001595462">
    <property type="component" value="Unassembled WGS sequence"/>
</dbReference>